<evidence type="ECO:0000313" key="2">
    <source>
        <dbReference type="Proteomes" id="UP001604335"/>
    </source>
</evidence>
<organism evidence="1 2">
    <name type="scientific">Limnothrix redekei LRLZ20PSL1</name>
    <dbReference type="NCBI Taxonomy" id="3112953"/>
    <lineage>
        <taxon>Bacteria</taxon>
        <taxon>Bacillati</taxon>
        <taxon>Cyanobacteriota</taxon>
        <taxon>Cyanophyceae</taxon>
        <taxon>Pseudanabaenales</taxon>
        <taxon>Pseudanabaenaceae</taxon>
        <taxon>Limnothrix</taxon>
    </lineage>
</organism>
<dbReference type="Gene3D" id="3.30.1240.10">
    <property type="match status" value="1"/>
</dbReference>
<accession>A0ABW7C9H7</accession>
<dbReference type="PANTHER" id="PTHR10000">
    <property type="entry name" value="PHOSPHOSERINE PHOSPHATASE"/>
    <property type="match status" value="1"/>
</dbReference>
<dbReference type="SUPFAM" id="SSF56784">
    <property type="entry name" value="HAD-like"/>
    <property type="match status" value="1"/>
</dbReference>
<dbReference type="NCBIfam" id="TIGR00099">
    <property type="entry name" value="Cof-subfamily"/>
    <property type="match status" value="1"/>
</dbReference>
<comment type="caution">
    <text evidence="1">The sequence shown here is derived from an EMBL/GenBank/DDBJ whole genome shotgun (WGS) entry which is preliminary data.</text>
</comment>
<dbReference type="GO" id="GO:0016787">
    <property type="term" value="F:hydrolase activity"/>
    <property type="evidence" value="ECO:0007669"/>
    <property type="project" value="UniProtKB-KW"/>
</dbReference>
<keyword evidence="1" id="KW-0378">Hydrolase</keyword>
<dbReference type="InterPro" id="IPR000150">
    <property type="entry name" value="Cof"/>
</dbReference>
<proteinExistence type="predicted"/>
<dbReference type="EC" id="3.1.3.-" evidence="1"/>
<dbReference type="SFLD" id="SFLDG01140">
    <property type="entry name" value="C2.B:_Phosphomannomutase_and_P"/>
    <property type="match status" value="1"/>
</dbReference>
<dbReference type="NCBIfam" id="TIGR01484">
    <property type="entry name" value="HAD-SF-IIB"/>
    <property type="match status" value="1"/>
</dbReference>
<protein>
    <submittedName>
        <fullName evidence="1">Cof-type HAD-IIB family hydrolase</fullName>
        <ecNumber evidence="1">3.1.3.-</ecNumber>
    </submittedName>
</protein>
<dbReference type="InterPro" id="IPR036412">
    <property type="entry name" value="HAD-like_sf"/>
</dbReference>
<dbReference type="SFLD" id="SFLDS00003">
    <property type="entry name" value="Haloacid_Dehalogenase"/>
    <property type="match status" value="1"/>
</dbReference>
<dbReference type="InterPro" id="IPR023214">
    <property type="entry name" value="HAD_sf"/>
</dbReference>
<evidence type="ECO:0000313" key="1">
    <source>
        <dbReference type="EMBL" id="MFG3817814.1"/>
    </source>
</evidence>
<reference evidence="2" key="1">
    <citation type="journal article" date="2024" name="Algal Res.">
        <title>Biochemical, toxicological and genomic investigation of a high-biomass producing Limnothrix strain isolated from Italian shallow drinking water reservoir.</title>
        <authorList>
            <person name="Simonazzi M."/>
            <person name="Shishido T.K."/>
            <person name="Delbaje E."/>
            <person name="Wahlsten M."/>
            <person name="Fewer D.P."/>
            <person name="Sivonen K."/>
            <person name="Pezzolesi L."/>
            <person name="Pistocchi R."/>
        </authorList>
    </citation>
    <scope>NUCLEOTIDE SEQUENCE [LARGE SCALE GENOMIC DNA]</scope>
    <source>
        <strain evidence="2">LRLZ20PSL1</strain>
    </source>
</reference>
<keyword evidence="2" id="KW-1185">Reference proteome</keyword>
<dbReference type="Proteomes" id="UP001604335">
    <property type="component" value="Unassembled WGS sequence"/>
</dbReference>
<dbReference type="Pfam" id="PF08282">
    <property type="entry name" value="Hydrolase_3"/>
    <property type="match status" value="1"/>
</dbReference>
<name>A0ABW7C9H7_9CYAN</name>
<dbReference type="RefSeq" id="WP_393012390.1">
    <property type="nucleotide sequence ID" value="NZ_JAZAQF010000057.1"/>
</dbReference>
<dbReference type="PANTHER" id="PTHR10000:SF8">
    <property type="entry name" value="HAD SUPERFAMILY HYDROLASE-LIKE, TYPE 3"/>
    <property type="match status" value="1"/>
</dbReference>
<dbReference type="CDD" id="cd07516">
    <property type="entry name" value="HAD_Pase"/>
    <property type="match status" value="1"/>
</dbReference>
<dbReference type="PROSITE" id="PS01229">
    <property type="entry name" value="COF_2"/>
    <property type="match status" value="1"/>
</dbReference>
<dbReference type="EMBL" id="JAZAQF010000057">
    <property type="protein sequence ID" value="MFG3817814.1"/>
    <property type="molecule type" value="Genomic_DNA"/>
</dbReference>
<sequence length="309" mass="33920">MVFTEAWQSGSGGQQPFPHHLARAIRLIVLDIDGTIAGRNNQINPPVLAAIQAAQSRGLAVTIATGRMYCSALRFHREIQTPLPLIAYQGAWMDQPDHSQPADRPKPKPLFHRPLDRTVAREVVDFLEEPAWGDRLSVHLYVNDRLLIRQLTPASQDYADRTGVTPIEVGDLRQVLAQGPEPTKVLALSPDRHLTRDLLEKLRQRYCAQEAYLTTSVSTFLEVAHPDVNKGNAVRNLAEQRLGLRPEQVMFVGDNFNDLEAIAYAGLGVAMGDAPEPVKAIAQWVAPSVAEDGAARAIEQVLAANGSVL</sequence>
<dbReference type="InterPro" id="IPR006379">
    <property type="entry name" value="HAD-SF_hydro_IIB"/>
</dbReference>
<dbReference type="Gene3D" id="3.40.50.1000">
    <property type="entry name" value="HAD superfamily/HAD-like"/>
    <property type="match status" value="1"/>
</dbReference>
<gene>
    <name evidence="1" type="ORF">VPK24_09220</name>
</gene>